<sequence length="108" mass="12133">MQPKSQKYVPFISPKCVVSSLARLHQESEGQPSDGAGFSPQVVLEYWTGRSRLLEQTELVPDTRTRPPEKFRPPARARDFPRTDRGLCLGCPSLIGQPEPAQKLNIFI</sequence>
<dbReference type="AlphaFoldDB" id="W9QQM3"/>
<accession>W9QQM3</accession>
<evidence type="ECO:0000313" key="1">
    <source>
        <dbReference type="EMBL" id="EXB50938.1"/>
    </source>
</evidence>
<gene>
    <name evidence="1" type="ORF">L484_021166</name>
</gene>
<reference evidence="2" key="1">
    <citation type="submission" date="2013-01" db="EMBL/GenBank/DDBJ databases">
        <title>Draft Genome Sequence of a Mulberry Tree, Morus notabilis C.K. Schneid.</title>
        <authorList>
            <person name="He N."/>
            <person name="Zhao S."/>
        </authorList>
    </citation>
    <scope>NUCLEOTIDE SEQUENCE</scope>
</reference>
<name>W9QQM3_9ROSA</name>
<keyword evidence="2" id="KW-1185">Reference proteome</keyword>
<proteinExistence type="predicted"/>
<dbReference type="Proteomes" id="UP000030645">
    <property type="component" value="Unassembled WGS sequence"/>
</dbReference>
<protein>
    <submittedName>
        <fullName evidence="1">Uncharacterized protein</fullName>
    </submittedName>
</protein>
<dbReference type="EMBL" id="KE344017">
    <property type="protein sequence ID" value="EXB50938.1"/>
    <property type="molecule type" value="Genomic_DNA"/>
</dbReference>
<evidence type="ECO:0000313" key="2">
    <source>
        <dbReference type="Proteomes" id="UP000030645"/>
    </source>
</evidence>
<organism evidence="1 2">
    <name type="scientific">Morus notabilis</name>
    <dbReference type="NCBI Taxonomy" id="981085"/>
    <lineage>
        <taxon>Eukaryota</taxon>
        <taxon>Viridiplantae</taxon>
        <taxon>Streptophyta</taxon>
        <taxon>Embryophyta</taxon>
        <taxon>Tracheophyta</taxon>
        <taxon>Spermatophyta</taxon>
        <taxon>Magnoliopsida</taxon>
        <taxon>eudicotyledons</taxon>
        <taxon>Gunneridae</taxon>
        <taxon>Pentapetalae</taxon>
        <taxon>rosids</taxon>
        <taxon>fabids</taxon>
        <taxon>Rosales</taxon>
        <taxon>Moraceae</taxon>
        <taxon>Moreae</taxon>
        <taxon>Morus</taxon>
    </lineage>
</organism>